<dbReference type="STRING" id="646529.Desaci_4084"/>
<evidence type="ECO:0000259" key="3">
    <source>
        <dbReference type="SMART" id="SM00858"/>
    </source>
</evidence>
<feature type="transmembrane region" description="Helical" evidence="2">
    <location>
        <begin position="21"/>
        <end position="42"/>
    </location>
</feature>
<evidence type="ECO:0000313" key="4">
    <source>
        <dbReference type="EMBL" id="AFM42947.1"/>
    </source>
</evidence>
<sequence>MKLMDFLSKGMTVTRESRKKLLALTLFVGVGAFLLNNLTGFISSGKQTTIVTVATDLQAGTILQKNDLKDIQIKGAAPPNILTSDNDAKGLALALPVKAGTPLVKSLVAKDPQRDGLYAGEVGVWMGVNLITSGLVTPGDLVDAIVQYDPNKNAATQSMQSLPEFKGVRVVDVVNGSAQHTKGQTGSNSSSVPAAVELAVPGNLASSLVQASAGKVVLVRDPFATPLTHNPINVGNNSSVQNPVTSSIPSNLGTSVTSVPPSVKTPPVNQNNVSPGARATTPPTQSVPPQSQDGAGTNAYNPPIFGAGNPSNPSQ</sequence>
<dbReference type="CDD" id="cd11614">
    <property type="entry name" value="SAF_CpaB_FlgA_like"/>
    <property type="match status" value="1"/>
</dbReference>
<proteinExistence type="predicted"/>
<dbReference type="eggNOG" id="ENOG5033W3I">
    <property type="taxonomic scope" value="Bacteria"/>
</dbReference>
<dbReference type="SMART" id="SM00858">
    <property type="entry name" value="SAF"/>
    <property type="match status" value="1"/>
</dbReference>
<keyword evidence="2" id="KW-0812">Transmembrane</keyword>
<name>I4DAX3_DESAJ</name>
<dbReference type="Pfam" id="PF16976">
    <property type="entry name" value="RcpC"/>
    <property type="match status" value="1"/>
</dbReference>
<dbReference type="Pfam" id="PF08666">
    <property type="entry name" value="SAF"/>
    <property type="match status" value="1"/>
</dbReference>
<dbReference type="Proteomes" id="UP000002892">
    <property type="component" value="Chromosome"/>
</dbReference>
<feature type="compositionally biased region" description="Low complexity" evidence="1">
    <location>
        <begin position="254"/>
        <end position="268"/>
    </location>
</feature>
<evidence type="ECO:0000256" key="1">
    <source>
        <dbReference type="SAM" id="MobiDB-lite"/>
    </source>
</evidence>
<reference evidence="4 5" key="1">
    <citation type="journal article" date="2012" name="J. Bacteriol.">
        <title>Complete genome sequences of Desulfosporosinus orientis DSM765T, Desulfosporosinus youngiae DSM17734T, Desulfosporosinus meridiei DSM13257T, and Desulfosporosinus acidiphilus DSM22704T.</title>
        <authorList>
            <person name="Pester M."/>
            <person name="Brambilla E."/>
            <person name="Alazard D."/>
            <person name="Rattei T."/>
            <person name="Weinmaier T."/>
            <person name="Han J."/>
            <person name="Lucas S."/>
            <person name="Lapidus A."/>
            <person name="Cheng J.F."/>
            <person name="Goodwin L."/>
            <person name="Pitluck S."/>
            <person name="Peters L."/>
            <person name="Ovchinnikova G."/>
            <person name="Teshima H."/>
            <person name="Detter J.C."/>
            <person name="Han C.S."/>
            <person name="Tapia R."/>
            <person name="Land M.L."/>
            <person name="Hauser L."/>
            <person name="Kyrpides N.C."/>
            <person name="Ivanova N.N."/>
            <person name="Pagani I."/>
            <person name="Huntmann M."/>
            <person name="Wei C.L."/>
            <person name="Davenport K.W."/>
            <person name="Daligault H."/>
            <person name="Chain P.S."/>
            <person name="Chen A."/>
            <person name="Mavromatis K."/>
            <person name="Markowitz V."/>
            <person name="Szeto E."/>
            <person name="Mikhailova N."/>
            <person name="Pati A."/>
            <person name="Wagner M."/>
            <person name="Woyke T."/>
            <person name="Ollivier B."/>
            <person name="Klenk H.P."/>
            <person name="Spring S."/>
            <person name="Loy A."/>
        </authorList>
    </citation>
    <scope>NUCLEOTIDE SEQUENCE [LARGE SCALE GENOMIC DNA]</scope>
    <source>
        <strain evidence="5">DSM 22704 / JCM 16185 / SJ4</strain>
    </source>
</reference>
<evidence type="ECO:0000313" key="5">
    <source>
        <dbReference type="Proteomes" id="UP000002892"/>
    </source>
</evidence>
<evidence type="ECO:0000256" key="2">
    <source>
        <dbReference type="SAM" id="Phobius"/>
    </source>
</evidence>
<dbReference type="EMBL" id="CP003639">
    <property type="protein sequence ID" value="AFM42947.1"/>
    <property type="molecule type" value="Genomic_DNA"/>
</dbReference>
<gene>
    <name evidence="4" type="ordered locus">Desaci_4084</name>
</gene>
<dbReference type="HOGENOM" id="CLU_857188_0_0_9"/>
<accession>I4DAX3</accession>
<feature type="compositionally biased region" description="Low complexity" evidence="1">
    <location>
        <begin position="280"/>
        <end position="292"/>
    </location>
</feature>
<protein>
    <submittedName>
        <fullName evidence="4">Flp pilus assembly protein CpaB</fullName>
    </submittedName>
</protein>
<dbReference type="KEGG" id="dai:Desaci_4084"/>
<dbReference type="InterPro" id="IPR031571">
    <property type="entry name" value="RcpC_dom"/>
</dbReference>
<feature type="region of interest" description="Disordered" evidence="1">
    <location>
        <begin position="226"/>
        <end position="315"/>
    </location>
</feature>
<dbReference type="InterPro" id="IPR013974">
    <property type="entry name" value="SAF"/>
</dbReference>
<feature type="compositionally biased region" description="Polar residues" evidence="1">
    <location>
        <begin position="227"/>
        <end position="253"/>
    </location>
</feature>
<keyword evidence="2" id="KW-0472">Membrane</keyword>
<dbReference type="AlphaFoldDB" id="I4DAX3"/>
<keyword evidence="5" id="KW-1185">Reference proteome</keyword>
<keyword evidence="2" id="KW-1133">Transmembrane helix</keyword>
<dbReference type="OrthoDB" id="1953381at2"/>
<organism evidence="4 5">
    <name type="scientific">Desulfosporosinus acidiphilus (strain DSM 22704 / JCM 16185 / SJ4)</name>
    <dbReference type="NCBI Taxonomy" id="646529"/>
    <lineage>
        <taxon>Bacteria</taxon>
        <taxon>Bacillati</taxon>
        <taxon>Bacillota</taxon>
        <taxon>Clostridia</taxon>
        <taxon>Eubacteriales</taxon>
        <taxon>Desulfitobacteriaceae</taxon>
        <taxon>Desulfosporosinus</taxon>
    </lineage>
</organism>
<feature type="domain" description="SAF" evidence="3">
    <location>
        <begin position="48"/>
        <end position="109"/>
    </location>
</feature>